<evidence type="ECO:0000256" key="1">
    <source>
        <dbReference type="ARBA" id="ARBA00004571"/>
    </source>
</evidence>
<dbReference type="SUPFAM" id="SSF49464">
    <property type="entry name" value="Carboxypeptidase regulatory domain-like"/>
    <property type="match status" value="1"/>
</dbReference>
<feature type="domain" description="TonB-dependent receptor plug" evidence="8">
    <location>
        <begin position="171"/>
        <end position="279"/>
    </location>
</feature>
<dbReference type="InterPro" id="IPR023997">
    <property type="entry name" value="TonB-dep_OMP_SusC/RagA_CS"/>
</dbReference>
<dbReference type="Gene3D" id="2.170.130.10">
    <property type="entry name" value="TonB-dependent receptor, plug domain"/>
    <property type="match status" value="1"/>
</dbReference>
<keyword evidence="2 7" id="KW-0813">Transport</keyword>
<gene>
    <name evidence="9" type="ORF">ACFSQW_20195</name>
</gene>
<keyword evidence="6 7" id="KW-0998">Cell outer membrane</keyword>
<dbReference type="InterPro" id="IPR008969">
    <property type="entry name" value="CarboxyPept-like_regulatory"/>
</dbReference>
<dbReference type="Gene3D" id="2.40.170.20">
    <property type="entry name" value="TonB-dependent receptor, beta-barrel domain"/>
    <property type="match status" value="1"/>
</dbReference>
<dbReference type="PROSITE" id="PS52016">
    <property type="entry name" value="TONB_DEPENDENT_REC_3"/>
    <property type="match status" value="1"/>
</dbReference>
<evidence type="ECO:0000256" key="7">
    <source>
        <dbReference type="PROSITE-ProRule" id="PRU01360"/>
    </source>
</evidence>
<dbReference type="Proteomes" id="UP001597440">
    <property type="component" value="Unassembled WGS sequence"/>
</dbReference>
<accession>A0ABW5L8M8</accession>
<dbReference type="Gene3D" id="2.60.40.1120">
    <property type="entry name" value="Carboxypeptidase-like, regulatory domain"/>
    <property type="match status" value="1"/>
</dbReference>
<dbReference type="Pfam" id="PF07715">
    <property type="entry name" value="Plug"/>
    <property type="match status" value="1"/>
</dbReference>
<comment type="similarity">
    <text evidence="7">Belongs to the TonB-dependent receptor family.</text>
</comment>
<evidence type="ECO:0000259" key="8">
    <source>
        <dbReference type="Pfam" id="PF07715"/>
    </source>
</evidence>
<evidence type="ECO:0000256" key="4">
    <source>
        <dbReference type="ARBA" id="ARBA00022692"/>
    </source>
</evidence>
<keyword evidence="4 7" id="KW-0812">Transmembrane</keyword>
<dbReference type="SUPFAM" id="SSF56935">
    <property type="entry name" value="Porins"/>
    <property type="match status" value="1"/>
</dbReference>
<keyword evidence="5 7" id="KW-0472">Membrane</keyword>
<keyword evidence="10" id="KW-1185">Reference proteome</keyword>
<evidence type="ECO:0000313" key="10">
    <source>
        <dbReference type="Proteomes" id="UP001597440"/>
    </source>
</evidence>
<dbReference type="NCBIfam" id="TIGR04056">
    <property type="entry name" value="OMP_RagA_SusC"/>
    <property type="match status" value="1"/>
</dbReference>
<dbReference type="InterPro" id="IPR039426">
    <property type="entry name" value="TonB-dep_rcpt-like"/>
</dbReference>
<protein>
    <submittedName>
        <fullName evidence="9">SusC/RagA family TonB-linked outer membrane protein</fullName>
    </submittedName>
</protein>
<evidence type="ECO:0000256" key="2">
    <source>
        <dbReference type="ARBA" id="ARBA00022448"/>
    </source>
</evidence>
<dbReference type="EMBL" id="JBHULD010000025">
    <property type="protein sequence ID" value="MFD2556720.1"/>
    <property type="molecule type" value="Genomic_DNA"/>
</dbReference>
<organism evidence="9 10">
    <name type="scientific">Sphingobacterium tabacisoli</name>
    <dbReference type="NCBI Taxonomy" id="2044855"/>
    <lineage>
        <taxon>Bacteria</taxon>
        <taxon>Pseudomonadati</taxon>
        <taxon>Bacteroidota</taxon>
        <taxon>Sphingobacteriia</taxon>
        <taxon>Sphingobacteriales</taxon>
        <taxon>Sphingobacteriaceae</taxon>
        <taxon>Sphingobacterium</taxon>
    </lineage>
</organism>
<keyword evidence="3 7" id="KW-1134">Transmembrane beta strand</keyword>
<reference evidence="10" key="1">
    <citation type="journal article" date="2019" name="Int. J. Syst. Evol. Microbiol.">
        <title>The Global Catalogue of Microorganisms (GCM) 10K type strain sequencing project: providing services to taxonomists for standard genome sequencing and annotation.</title>
        <authorList>
            <consortium name="The Broad Institute Genomics Platform"/>
            <consortium name="The Broad Institute Genome Sequencing Center for Infectious Disease"/>
            <person name="Wu L."/>
            <person name="Ma J."/>
        </authorList>
    </citation>
    <scope>NUCLEOTIDE SEQUENCE [LARGE SCALE GENOMIC DNA]</scope>
    <source>
        <strain evidence="10">KCTC 52298</strain>
    </source>
</reference>
<evidence type="ECO:0000256" key="5">
    <source>
        <dbReference type="ARBA" id="ARBA00023136"/>
    </source>
</evidence>
<evidence type="ECO:0000313" key="9">
    <source>
        <dbReference type="EMBL" id="MFD2556720.1"/>
    </source>
</evidence>
<evidence type="ECO:0000256" key="6">
    <source>
        <dbReference type="ARBA" id="ARBA00023237"/>
    </source>
</evidence>
<comment type="subcellular location">
    <subcellularLocation>
        <location evidence="1 7">Cell outer membrane</location>
        <topology evidence="1 7">Multi-pass membrane protein</topology>
    </subcellularLocation>
</comment>
<dbReference type="InterPro" id="IPR023996">
    <property type="entry name" value="TonB-dep_OMP_SusC/RagA"/>
</dbReference>
<dbReference type="NCBIfam" id="TIGR04057">
    <property type="entry name" value="SusC_RagA_signa"/>
    <property type="match status" value="1"/>
</dbReference>
<evidence type="ECO:0000256" key="3">
    <source>
        <dbReference type="ARBA" id="ARBA00022452"/>
    </source>
</evidence>
<dbReference type="InterPro" id="IPR012910">
    <property type="entry name" value="Plug_dom"/>
</dbReference>
<dbReference type="RefSeq" id="WP_210354871.1">
    <property type="nucleotide sequence ID" value="NZ_JAEQMU010000002.1"/>
</dbReference>
<sequence>MRDFLGVGENCPKWQGYVRSKMQNKDRLLHFVRNDEGKVKHSANSLWPKAFLIIFCVLFSNLLVSPAYGQEAKGLTQTVVRGVVSSIVDGKPIEGASVSVEKKHARTDKQGRFTISVDKPKGVLTIKHIGYKEKLVAYENTSTTLNITLHTGEKQIEEVEVVSTGYQKLPKERATGSFEFIDNKLLNRKVSLNFLQRLEDVVPSVSTIKVYEDRRGKLPFTNIRGRSTINSNVWPLIVLDGVPYQGDFNNINPNDIENISILKDAAASSIWGAQSGNGVIVITTKKADFENPIRVSFNNSVTVTNKPNLYYYPQMGTSDFIDVEAMLFENGYHDGRLYNFQYNLSPVVQLLKKKRENKISESDLNTELDRLRRIDYRDELSKYIYKREVNQQYNVQIEGGSKSLHSIFSAGYDKGSKNIVQTNNSRVTARSHTVYRPTDNLSIGLGVQYSEYNRKEPMVRLGYFSFAGGFGNFPYMELADVNGNPLVVDLIGLNPDFRDTVAGGRLLDWKYRPLAELDQTSTQSRLRETNVNLDAHYNITPFLRASLLYSYRNANEVVDNWRGMGSIAQREAINYYAVWDAHSVKWNVPVGDYLQKINATNVSQQGRFQLEYNENWHDRHIVALLAGAEIRQQKQGSQAQEFWGFDPETLSFQPVDYVNDYPYLNGIYGTSKIYGYLDYTGLLDRYTSYFANGSYTFDSRYIMSASVRKDASNLFGVKTNDRGKPFWSIGGAWIVSKERFMEDGIFSLLKLRATYGHNGNVDNSTSAYPIIYRSSQPHHITGMPYANVQSPPNPSLRWETVGMLNLGLDFQLLGNRVGGSIEYYQKTPRDLIANTLIDPTTGFSSMRMNSADLLGKGIDVSLRTHNIKGNLMDWRTDLVFAYSRTKVTKSYIANPRGNNFLAGAYGLMATPVEGADLNSVYAFRWAGLDPQTGMPRGYLDGEVSTVYSKIYNDTKVQDMDNHGSSLPVYFGSLRNSFRYKTIDLSFNISYQLGHKFMRTSINYSRLMDERVGHSDFARRWQKPGDEKFTDVPVFNYPSDYYADYFYEYSSALVGPADQIKLRDIQIGYSPKIADHFKVKELRLYSYMANIATIWRANRMGIDPEYGMTNPDPFSFSIGFSFKL</sequence>
<dbReference type="InterPro" id="IPR036942">
    <property type="entry name" value="Beta-barrel_TonB_sf"/>
</dbReference>
<proteinExistence type="inferred from homology"/>
<name>A0ABW5L8M8_9SPHI</name>
<dbReference type="InterPro" id="IPR037066">
    <property type="entry name" value="Plug_dom_sf"/>
</dbReference>
<comment type="caution">
    <text evidence="9">The sequence shown here is derived from an EMBL/GenBank/DDBJ whole genome shotgun (WGS) entry which is preliminary data.</text>
</comment>
<dbReference type="Pfam" id="PF13715">
    <property type="entry name" value="CarbopepD_reg_2"/>
    <property type="match status" value="1"/>
</dbReference>